<evidence type="ECO:0000313" key="3">
    <source>
        <dbReference type="EMBL" id="KAE8056378.1"/>
    </source>
</evidence>
<feature type="region of interest" description="Disordered" evidence="1">
    <location>
        <begin position="193"/>
        <end position="231"/>
    </location>
</feature>
<feature type="domain" description="SPX" evidence="2">
    <location>
        <begin position="1"/>
        <end position="156"/>
    </location>
</feature>
<dbReference type="OrthoDB" id="6493944at2759"/>
<gene>
    <name evidence="3" type="ORF">FH972_013156</name>
</gene>
<keyword evidence="4" id="KW-1185">Reference proteome</keyword>
<dbReference type="Proteomes" id="UP000327013">
    <property type="component" value="Chromosome 5"/>
</dbReference>
<protein>
    <recommendedName>
        <fullName evidence="2">SPX domain-containing protein</fullName>
    </recommendedName>
</protein>
<evidence type="ECO:0000313" key="4">
    <source>
        <dbReference type="Proteomes" id="UP000327013"/>
    </source>
</evidence>
<dbReference type="GO" id="GO:0016036">
    <property type="term" value="P:cellular response to phosphate starvation"/>
    <property type="evidence" value="ECO:0007669"/>
    <property type="project" value="InterPro"/>
</dbReference>
<dbReference type="PROSITE" id="PS51382">
    <property type="entry name" value="SPX"/>
    <property type="match status" value="1"/>
</dbReference>
<dbReference type="PANTHER" id="PTHR45978">
    <property type="entry name" value="SPX DOMAIN-CONTAINING PROTEIN 3"/>
    <property type="match status" value="1"/>
</dbReference>
<dbReference type="InterPro" id="IPR004331">
    <property type="entry name" value="SPX_dom"/>
</dbReference>
<dbReference type="AlphaFoldDB" id="A0A5N6R9A0"/>
<evidence type="ECO:0000256" key="1">
    <source>
        <dbReference type="SAM" id="MobiDB-lite"/>
    </source>
</evidence>
<reference evidence="3 4" key="1">
    <citation type="submission" date="2019-06" db="EMBL/GenBank/DDBJ databases">
        <title>A chromosomal-level reference genome of Carpinus fangiana (Coryloideae, Betulaceae).</title>
        <authorList>
            <person name="Yang X."/>
            <person name="Wang Z."/>
            <person name="Zhang L."/>
            <person name="Hao G."/>
            <person name="Liu J."/>
            <person name="Yang Y."/>
        </authorList>
    </citation>
    <scope>NUCLEOTIDE SEQUENCE [LARGE SCALE GENOMIC DNA]</scope>
    <source>
        <strain evidence="3">Cfa_2016G</strain>
        <tissue evidence="3">Leaf</tissue>
    </source>
</reference>
<organism evidence="3 4">
    <name type="scientific">Carpinus fangiana</name>
    <dbReference type="NCBI Taxonomy" id="176857"/>
    <lineage>
        <taxon>Eukaryota</taxon>
        <taxon>Viridiplantae</taxon>
        <taxon>Streptophyta</taxon>
        <taxon>Embryophyta</taxon>
        <taxon>Tracheophyta</taxon>
        <taxon>Spermatophyta</taxon>
        <taxon>Magnoliopsida</taxon>
        <taxon>eudicotyledons</taxon>
        <taxon>Gunneridae</taxon>
        <taxon>Pentapetalae</taxon>
        <taxon>rosids</taxon>
        <taxon>fabids</taxon>
        <taxon>Fagales</taxon>
        <taxon>Betulaceae</taxon>
        <taxon>Carpinus</taxon>
    </lineage>
</organism>
<dbReference type="EMBL" id="CM017325">
    <property type="protein sequence ID" value="KAE8056378.1"/>
    <property type="molecule type" value="Genomic_DNA"/>
</dbReference>
<proteinExistence type="predicted"/>
<dbReference type="InterPro" id="IPR031142">
    <property type="entry name" value="SPX_prot"/>
</dbReference>
<dbReference type="CDD" id="cd14481">
    <property type="entry name" value="SPX_AtSPX1_like"/>
    <property type="match status" value="1"/>
</dbReference>
<sequence length="297" mass="34472">MKFWKILSSLIEETLPEWRDKFLSYKDLKKQLKLIYPKDEEAHRDKRRRLDPESDGPHCAPSREVVDFVRLLEVEIDKFNAFFVDKEEEYVIRLKELQDKIAKSKDPDEDSITLADFHGEMVFLLNYSGLNYIGLVKILKKYEKRSGALIRLPFIQKVLQEPFYNTDVVNKLLKECLRLLEYLLSENERSGLPEATCKEEGSDSDNERSGPPEATSKEEGSDSKEATERKQIQLKVPKELAEIKHMESMYMKLAESALRVLKKVRSESSTVSEFSLPPLQNNAVEWRNLALVEQAAE</sequence>
<name>A0A5N6R9A0_9ROSI</name>
<evidence type="ECO:0000259" key="2">
    <source>
        <dbReference type="PROSITE" id="PS51382"/>
    </source>
</evidence>
<dbReference type="PANTHER" id="PTHR45978:SF3">
    <property type="entry name" value="SPX DOMAIN-CONTAINING PROTEIN 1-LIKE"/>
    <property type="match status" value="1"/>
</dbReference>
<accession>A0A5N6R9A0</accession>